<evidence type="ECO:0000313" key="4">
    <source>
        <dbReference type="Proteomes" id="UP000520770"/>
    </source>
</evidence>
<dbReference type="Gene3D" id="3.40.50.2020">
    <property type="match status" value="1"/>
</dbReference>
<evidence type="ECO:0000313" key="1">
    <source>
        <dbReference type="EMBL" id="MBB4346496.1"/>
    </source>
</evidence>
<dbReference type="Proteomes" id="UP000524535">
    <property type="component" value="Unassembled WGS sequence"/>
</dbReference>
<dbReference type="SUPFAM" id="SSF53271">
    <property type="entry name" value="PRTase-like"/>
    <property type="match status" value="1"/>
</dbReference>
<dbReference type="Gene3D" id="3.30.1310.20">
    <property type="entry name" value="PRTase-like"/>
    <property type="match status" value="1"/>
</dbReference>
<comment type="caution">
    <text evidence="1">The sequence shown here is derived from an EMBL/GenBank/DDBJ whole genome shotgun (WGS) entry which is preliminary data.</text>
</comment>
<dbReference type="EMBL" id="JACIGW010000001">
    <property type="protein sequence ID" value="MBB4346496.1"/>
    <property type="molecule type" value="Genomic_DNA"/>
</dbReference>
<dbReference type="GO" id="GO:0016757">
    <property type="term" value="F:glycosyltransferase activity"/>
    <property type="evidence" value="ECO:0007669"/>
    <property type="project" value="UniProtKB-KW"/>
</dbReference>
<dbReference type="EMBL" id="JACIHM010000001">
    <property type="protein sequence ID" value="MBB4445799.1"/>
    <property type="molecule type" value="Genomic_DNA"/>
</dbReference>
<protein>
    <submittedName>
        <fullName evidence="1">Putative phosphoribosyltransferase</fullName>
    </submittedName>
</protein>
<dbReference type="Proteomes" id="UP000576087">
    <property type="component" value="Unassembled WGS sequence"/>
</dbReference>
<gene>
    <name evidence="2" type="ORF">GGE31_001581</name>
    <name evidence="1" type="ORF">GGE33_000204</name>
    <name evidence="3" type="ORF">GGE35_001581</name>
</gene>
<keyword evidence="1" id="KW-0328">Glycosyltransferase</keyword>
<proteinExistence type="predicted"/>
<organism evidence="1 4">
    <name type="scientific">Aliirhizobium cellulosilyticum</name>
    <dbReference type="NCBI Taxonomy" id="393664"/>
    <lineage>
        <taxon>Bacteria</taxon>
        <taxon>Pseudomonadati</taxon>
        <taxon>Pseudomonadota</taxon>
        <taxon>Alphaproteobacteria</taxon>
        <taxon>Hyphomicrobiales</taxon>
        <taxon>Rhizobiaceae</taxon>
        <taxon>Aliirhizobium</taxon>
    </lineage>
</organism>
<evidence type="ECO:0000313" key="3">
    <source>
        <dbReference type="EMBL" id="MBB4445799.1"/>
    </source>
</evidence>
<evidence type="ECO:0000313" key="6">
    <source>
        <dbReference type="Proteomes" id="UP000576087"/>
    </source>
</evidence>
<sequence length="195" mass="21356">MQAEPHPSGLTGRNLAGRELADQLSALSLEHIVLVALSPESVDLAFDAAQRLGCELDLLLVGRIPAPGHPEKTIGAVLDFEVPQVVIDEDLARASHVPPGYLNTERQRQLSDLERRHVMYLGDNDGPFHDHAGKHVVIVDHGIEASILQLVLKRLGEIGAHSVRVARVSSTSEPPDDRAVTQFLKQARRLQKLLH</sequence>
<reference evidence="4 5" key="1">
    <citation type="submission" date="2020-08" db="EMBL/GenBank/DDBJ databases">
        <title>Genomic Encyclopedia of Type Strains, Phase IV (KMG-V): Genome sequencing to study the core and pangenomes of soil and plant-associated prokaryotes.</title>
        <authorList>
            <person name="Whitman W."/>
        </authorList>
    </citation>
    <scope>NUCLEOTIDE SEQUENCE [LARGE SCALE GENOMIC DNA]</scope>
    <source>
        <strain evidence="2 5">SEMIA 444</strain>
        <strain evidence="1 4">SEMIA 448</strain>
        <strain evidence="3 6">SEMIA 452</strain>
    </source>
</reference>
<keyword evidence="1" id="KW-0808">Transferase</keyword>
<dbReference type="EMBL" id="JACIGY010000001">
    <property type="protein sequence ID" value="MBB4411110.1"/>
    <property type="molecule type" value="Genomic_DNA"/>
</dbReference>
<dbReference type="InterPro" id="IPR029057">
    <property type="entry name" value="PRTase-like"/>
</dbReference>
<dbReference type="AlphaFoldDB" id="A0A7W6S3F2"/>
<evidence type="ECO:0000313" key="5">
    <source>
        <dbReference type="Proteomes" id="UP000524535"/>
    </source>
</evidence>
<dbReference type="RefSeq" id="WP_183820910.1">
    <property type="nucleotide sequence ID" value="NZ_JACIGW010000001.1"/>
</dbReference>
<keyword evidence="5" id="KW-1185">Reference proteome</keyword>
<dbReference type="Proteomes" id="UP000520770">
    <property type="component" value="Unassembled WGS sequence"/>
</dbReference>
<accession>A0A7W6S3F2</accession>
<name>A0A7W6S3F2_9HYPH</name>
<evidence type="ECO:0000313" key="2">
    <source>
        <dbReference type="EMBL" id="MBB4411110.1"/>
    </source>
</evidence>